<dbReference type="InterPro" id="IPR026992">
    <property type="entry name" value="DIOX_N"/>
</dbReference>
<dbReference type="InterPro" id="IPR027443">
    <property type="entry name" value="IPNS-like_sf"/>
</dbReference>
<dbReference type="EMBL" id="CAUOFW020006391">
    <property type="protein sequence ID" value="CAK9174660.1"/>
    <property type="molecule type" value="Genomic_DNA"/>
</dbReference>
<evidence type="ECO:0000313" key="5">
    <source>
        <dbReference type="Proteomes" id="UP001642360"/>
    </source>
</evidence>
<evidence type="ECO:0000259" key="3">
    <source>
        <dbReference type="Pfam" id="PF14226"/>
    </source>
</evidence>
<keyword evidence="1" id="KW-0479">Metal-binding</keyword>
<keyword evidence="2" id="KW-0408">Iron</keyword>
<dbReference type="Pfam" id="PF14226">
    <property type="entry name" value="DIOX_N"/>
    <property type="match status" value="1"/>
</dbReference>
<dbReference type="Gene3D" id="2.60.120.330">
    <property type="entry name" value="B-lactam Antibiotic, Isopenicillin N Synthase, Chain"/>
    <property type="match status" value="1"/>
</dbReference>
<evidence type="ECO:0000313" key="4">
    <source>
        <dbReference type="EMBL" id="CAK9174660.1"/>
    </source>
</evidence>
<name>A0ABC8U423_9AQUA</name>
<accession>A0ABC8U423</accession>
<reference evidence="4 5" key="1">
    <citation type="submission" date="2024-02" db="EMBL/GenBank/DDBJ databases">
        <authorList>
            <person name="Vignale AGUSTIN F."/>
            <person name="Sosa J E."/>
            <person name="Modenutti C."/>
        </authorList>
    </citation>
    <scope>NUCLEOTIDE SEQUENCE [LARGE SCALE GENOMIC DNA]</scope>
</reference>
<organism evidence="4 5">
    <name type="scientific">Ilex paraguariensis</name>
    <name type="common">yerba mate</name>
    <dbReference type="NCBI Taxonomy" id="185542"/>
    <lineage>
        <taxon>Eukaryota</taxon>
        <taxon>Viridiplantae</taxon>
        <taxon>Streptophyta</taxon>
        <taxon>Embryophyta</taxon>
        <taxon>Tracheophyta</taxon>
        <taxon>Spermatophyta</taxon>
        <taxon>Magnoliopsida</taxon>
        <taxon>eudicotyledons</taxon>
        <taxon>Gunneridae</taxon>
        <taxon>Pentapetalae</taxon>
        <taxon>asterids</taxon>
        <taxon>campanulids</taxon>
        <taxon>Aquifoliales</taxon>
        <taxon>Aquifoliaceae</taxon>
        <taxon>Ilex</taxon>
    </lineage>
</organism>
<dbReference type="AlphaFoldDB" id="A0ABC8U423"/>
<dbReference type="GO" id="GO:0046872">
    <property type="term" value="F:metal ion binding"/>
    <property type="evidence" value="ECO:0007669"/>
    <property type="project" value="UniProtKB-KW"/>
</dbReference>
<evidence type="ECO:0000256" key="2">
    <source>
        <dbReference type="ARBA" id="ARBA00023004"/>
    </source>
</evidence>
<protein>
    <recommendedName>
        <fullName evidence="3">Non-haem dioxygenase N-terminal domain-containing protein</fullName>
    </recommendedName>
</protein>
<dbReference type="SUPFAM" id="SSF51197">
    <property type="entry name" value="Clavaminate synthase-like"/>
    <property type="match status" value="1"/>
</dbReference>
<proteinExistence type="predicted"/>
<keyword evidence="5" id="KW-1185">Reference proteome</keyword>
<sequence length="134" mass="15424">MGSETTLRLPIIDFSKVEQKPGNLEWDLVRVQVHEAFQEFGCFEALFDKFPSELRKSIFDASEELFNLPLQTKMKNSSQKPFRGYIAPPPMMSLYESMGIEDPTLLEKTESFTNLMWPEGNNVFRLVVVVGSKR</sequence>
<evidence type="ECO:0000256" key="1">
    <source>
        <dbReference type="ARBA" id="ARBA00022723"/>
    </source>
</evidence>
<gene>
    <name evidence="4" type="ORF">ILEXP_LOCUS44409</name>
</gene>
<comment type="caution">
    <text evidence="4">The sequence shown here is derived from an EMBL/GenBank/DDBJ whole genome shotgun (WGS) entry which is preliminary data.</text>
</comment>
<feature type="domain" description="Non-haem dioxygenase N-terminal" evidence="3">
    <location>
        <begin position="9"/>
        <end position="87"/>
    </location>
</feature>
<dbReference type="Proteomes" id="UP001642360">
    <property type="component" value="Unassembled WGS sequence"/>
</dbReference>